<dbReference type="PANTHER" id="PTHR37721:SF1">
    <property type="entry name" value="OS05G0464200 PROTEIN"/>
    <property type="match status" value="1"/>
</dbReference>
<feature type="compositionally biased region" description="Pro residues" evidence="1">
    <location>
        <begin position="117"/>
        <end position="126"/>
    </location>
</feature>
<proteinExistence type="predicted"/>
<accession>A0ABD2TF52</accession>
<dbReference type="PANTHER" id="PTHR37721">
    <property type="entry name" value="OS05G0464200 PROTEIN"/>
    <property type="match status" value="1"/>
</dbReference>
<evidence type="ECO:0000256" key="1">
    <source>
        <dbReference type="SAM" id="MobiDB-lite"/>
    </source>
</evidence>
<protein>
    <submittedName>
        <fullName evidence="3">Uncharacterized protein</fullName>
    </submittedName>
</protein>
<name>A0ABD2TF52_9SOLN</name>
<keyword evidence="2" id="KW-0812">Transmembrane</keyword>
<evidence type="ECO:0000256" key="2">
    <source>
        <dbReference type="SAM" id="Phobius"/>
    </source>
</evidence>
<dbReference type="AlphaFoldDB" id="A0ABD2TF52"/>
<feature type="transmembrane region" description="Helical" evidence="2">
    <location>
        <begin position="23"/>
        <end position="49"/>
    </location>
</feature>
<keyword evidence="2" id="KW-0472">Membrane</keyword>
<feature type="compositionally biased region" description="Polar residues" evidence="1">
    <location>
        <begin position="106"/>
        <end position="115"/>
    </location>
</feature>
<comment type="caution">
    <text evidence="3">The sequence shown here is derived from an EMBL/GenBank/DDBJ whole genome shotgun (WGS) entry which is preliminary data.</text>
</comment>
<evidence type="ECO:0000313" key="4">
    <source>
        <dbReference type="Proteomes" id="UP001627284"/>
    </source>
</evidence>
<keyword evidence="4" id="KW-1185">Reference proteome</keyword>
<feature type="region of interest" description="Disordered" evidence="1">
    <location>
        <begin position="93"/>
        <end position="126"/>
    </location>
</feature>
<dbReference type="Proteomes" id="UP001627284">
    <property type="component" value="Unassembled WGS sequence"/>
</dbReference>
<dbReference type="EMBL" id="JBJKTR010000011">
    <property type="protein sequence ID" value="KAL3354935.1"/>
    <property type="molecule type" value="Genomic_DNA"/>
</dbReference>
<sequence length="126" mass="13562">VVSTSNYISSTFFISHVLFFNGAFFALIIFSFFPLNFSFFFFNFLMAAAKIPNSEQKQKNRGVVPKRGQIKAQIFESLVETVTSLFSPKILLGETSGGGGDESDGNSTVTTSVGSISPPPPPPPTA</sequence>
<keyword evidence="2" id="KW-1133">Transmembrane helix</keyword>
<evidence type="ECO:0000313" key="3">
    <source>
        <dbReference type="EMBL" id="KAL3354935.1"/>
    </source>
</evidence>
<feature type="non-terminal residue" evidence="3">
    <location>
        <position position="1"/>
    </location>
</feature>
<reference evidence="3 4" key="1">
    <citation type="submission" date="2024-05" db="EMBL/GenBank/DDBJ databases">
        <title>De novo assembly of an allotetraploid wild potato.</title>
        <authorList>
            <person name="Hosaka A.J."/>
        </authorList>
    </citation>
    <scope>NUCLEOTIDE SEQUENCE [LARGE SCALE GENOMIC DNA]</scope>
    <source>
        <tissue evidence="3">Young leaves</tissue>
    </source>
</reference>
<organism evidence="3 4">
    <name type="scientific">Solanum stoloniferum</name>
    <dbReference type="NCBI Taxonomy" id="62892"/>
    <lineage>
        <taxon>Eukaryota</taxon>
        <taxon>Viridiplantae</taxon>
        <taxon>Streptophyta</taxon>
        <taxon>Embryophyta</taxon>
        <taxon>Tracheophyta</taxon>
        <taxon>Spermatophyta</taxon>
        <taxon>Magnoliopsida</taxon>
        <taxon>eudicotyledons</taxon>
        <taxon>Gunneridae</taxon>
        <taxon>Pentapetalae</taxon>
        <taxon>asterids</taxon>
        <taxon>lamiids</taxon>
        <taxon>Solanales</taxon>
        <taxon>Solanaceae</taxon>
        <taxon>Solanoideae</taxon>
        <taxon>Solaneae</taxon>
        <taxon>Solanum</taxon>
    </lineage>
</organism>
<gene>
    <name evidence="3" type="ORF">AABB24_019162</name>
</gene>